<dbReference type="RefSeq" id="WP_009822705.1">
    <property type="nucleotide sequence ID" value="NZ_JAJGNP010000010.1"/>
</dbReference>
<organism evidence="6 7">
    <name type="scientific">Sphingobium soli</name>
    <dbReference type="NCBI Taxonomy" id="1591116"/>
    <lineage>
        <taxon>Bacteria</taxon>
        <taxon>Pseudomonadati</taxon>
        <taxon>Pseudomonadota</taxon>
        <taxon>Alphaproteobacteria</taxon>
        <taxon>Sphingomonadales</taxon>
        <taxon>Sphingomonadaceae</taxon>
        <taxon>Sphingobium</taxon>
    </lineage>
</organism>
<dbReference type="InterPro" id="IPR007667">
    <property type="entry name" value="Hypoxia_induced_domain"/>
</dbReference>
<protein>
    <submittedName>
        <fullName evidence="6">Twin transmembrane helix small protein</fullName>
    </submittedName>
</protein>
<evidence type="ECO:0000259" key="5">
    <source>
        <dbReference type="PROSITE" id="PS51503"/>
    </source>
</evidence>
<dbReference type="Pfam" id="PF04588">
    <property type="entry name" value="HIG_1_N"/>
    <property type="match status" value="1"/>
</dbReference>
<feature type="domain" description="HIG1" evidence="5">
    <location>
        <begin position="1"/>
        <end position="78"/>
    </location>
</feature>
<keyword evidence="3 4" id="KW-0472">Membrane</keyword>
<dbReference type="NCBIfam" id="NF033233">
    <property type="entry name" value="twin_helix"/>
    <property type="match status" value="1"/>
</dbReference>
<dbReference type="PROSITE" id="PS51503">
    <property type="entry name" value="HIG1"/>
    <property type="match status" value="1"/>
</dbReference>
<keyword evidence="2 4" id="KW-1133">Transmembrane helix</keyword>
<evidence type="ECO:0000256" key="2">
    <source>
        <dbReference type="ARBA" id="ARBA00022989"/>
    </source>
</evidence>
<sequence length="78" mass="8326">MNTVLVIALILAMIATLVALIRGVIAFLQTTKEDLNAPEGSGPSPARLKQNRMMMNRVLFQAAAIIIVAILLMAKGHG</sequence>
<feature type="transmembrane region" description="Helical" evidence="4">
    <location>
        <begin position="6"/>
        <end position="28"/>
    </location>
</feature>
<evidence type="ECO:0000256" key="1">
    <source>
        <dbReference type="ARBA" id="ARBA00022692"/>
    </source>
</evidence>
<dbReference type="Proteomes" id="UP001198830">
    <property type="component" value="Unassembled WGS sequence"/>
</dbReference>
<evidence type="ECO:0000313" key="6">
    <source>
        <dbReference type="EMBL" id="MCC4233521.1"/>
    </source>
</evidence>
<reference evidence="6 7" key="1">
    <citation type="submission" date="2021-10" db="EMBL/GenBank/DDBJ databases">
        <title>The diversity and Nitrogen Metabolism of Culturable Nitrate-Utilizing Bacteria Within the Oxygen Minimum Zone of the Changjiang (Yangtze River)Estuary.</title>
        <authorList>
            <person name="Zhang D."/>
            <person name="Zheng J."/>
            <person name="Liu S."/>
            <person name="He W."/>
        </authorList>
    </citation>
    <scope>NUCLEOTIDE SEQUENCE [LARGE SCALE GENOMIC DNA]</scope>
    <source>
        <strain evidence="6 7">FXH275-2</strain>
    </source>
</reference>
<dbReference type="EMBL" id="JAJGNP010000010">
    <property type="protein sequence ID" value="MCC4233521.1"/>
    <property type="molecule type" value="Genomic_DNA"/>
</dbReference>
<evidence type="ECO:0000256" key="3">
    <source>
        <dbReference type="ARBA" id="ARBA00023136"/>
    </source>
</evidence>
<evidence type="ECO:0000313" key="7">
    <source>
        <dbReference type="Proteomes" id="UP001198830"/>
    </source>
</evidence>
<evidence type="ECO:0000256" key="4">
    <source>
        <dbReference type="SAM" id="Phobius"/>
    </source>
</evidence>
<keyword evidence="1 4" id="KW-0812">Transmembrane</keyword>
<keyword evidence="7" id="KW-1185">Reference proteome</keyword>
<feature type="transmembrane region" description="Helical" evidence="4">
    <location>
        <begin position="58"/>
        <end position="74"/>
    </location>
</feature>
<proteinExistence type="predicted"/>
<comment type="caution">
    <text evidence="6">The sequence shown here is derived from an EMBL/GenBank/DDBJ whole genome shotgun (WGS) entry which is preliminary data.</text>
</comment>
<gene>
    <name evidence="6" type="ORF">LL253_12585</name>
</gene>
<accession>A0ABS8H4R3</accession>
<name>A0ABS8H4R3_9SPHN</name>